<protein>
    <submittedName>
        <fullName evidence="1">Uncharacterized protein</fullName>
    </submittedName>
</protein>
<keyword evidence="2" id="KW-1185">Reference proteome</keyword>
<accession>A0AC60Q919</accession>
<dbReference type="EMBL" id="JABSTQ010009331">
    <property type="protein sequence ID" value="KAG0430370.1"/>
    <property type="molecule type" value="Genomic_DNA"/>
</dbReference>
<sequence length="347" mass="39687">MMDHIAEGGDVFMDVLGKFADQGKEINMLKPFQGLTMDYIGRAAFGIDTSFQNDLNNPFFIMAQRTLKEVMIGPFHMLARVRKTRALSSEEVIMNSTILFVGGFDTSATTLCFITYALGKYPDVQEKVRQEVNEVLNEGGSLDYETVTKKLKYVIQVINEALRMWPPGLTFTTRQAKEDFEYQGIKYKAGTCIMSPVAVIHMDERFFPDPTKFDPDRFSEENEGSIPKLAFQPFGMGPRNCLGLRLAYLDLAYTVARMAQNFRWELGESQKASTSRKITLNHSTLLLFWPTSRPDLNSTNTKLEPNVCRERRLKFGAKERRPLRQSLLGVLRQLRLYVSHDTFNVRL</sequence>
<name>A0AC60Q919_IXOPE</name>
<gene>
    <name evidence="1" type="ORF">HPB47_022749</name>
</gene>
<dbReference type="Proteomes" id="UP000805193">
    <property type="component" value="Unassembled WGS sequence"/>
</dbReference>
<comment type="caution">
    <text evidence="1">The sequence shown here is derived from an EMBL/GenBank/DDBJ whole genome shotgun (WGS) entry which is preliminary data.</text>
</comment>
<organism evidence="1 2">
    <name type="scientific">Ixodes persulcatus</name>
    <name type="common">Taiga tick</name>
    <dbReference type="NCBI Taxonomy" id="34615"/>
    <lineage>
        <taxon>Eukaryota</taxon>
        <taxon>Metazoa</taxon>
        <taxon>Ecdysozoa</taxon>
        <taxon>Arthropoda</taxon>
        <taxon>Chelicerata</taxon>
        <taxon>Arachnida</taxon>
        <taxon>Acari</taxon>
        <taxon>Parasitiformes</taxon>
        <taxon>Ixodida</taxon>
        <taxon>Ixodoidea</taxon>
        <taxon>Ixodidae</taxon>
        <taxon>Ixodinae</taxon>
        <taxon>Ixodes</taxon>
    </lineage>
</organism>
<evidence type="ECO:0000313" key="2">
    <source>
        <dbReference type="Proteomes" id="UP000805193"/>
    </source>
</evidence>
<reference evidence="1 2" key="1">
    <citation type="journal article" date="2020" name="Cell">
        <title>Large-Scale Comparative Analyses of Tick Genomes Elucidate Their Genetic Diversity and Vector Capacities.</title>
        <authorList>
            <consortium name="Tick Genome and Microbiome Consortium (TIGMIC)"/>
            <person name="Jia N."/>
            <person name="Wang J."/>
            <person name="Shi W."/>
            <person name="Du L."/>
            <person name="Sun Y."/>
            <person name="Zhan W."/>
            <person name="Jiang J.F."/>
            <person name="Wang Q."/>
            <person name="Zhang B."/>
            <person name="Ji P."/>
            <person name="Bell-Sakyi L."/>
            <person name="Cui X.M."/>
            <person name="Yuan T.T."/>
            <person name="Jiang B.G."/>
            <person name="Yang W.F."/>
            <person name="Lam T.T."/>
            <person name="Chang Q.C."/>
            <person name="Ding S.J."/>
            <person name="Wang X.J."/>
            <person name="Zhu J.G."/>
            <person name="Ruan X.D."/>
            <person name="Zhao L."/>
            <person name="Wei J.T."/>
            <person name="Ye R.Z."/>
            <person name="Que T.C."/>
            <person name="Du C.H."/>
            <person name="Zhou Y.H."/>
            <person name="Cheng J.X."/>
            <person name="Dai P.F."/>
            <person name="Guo W.B."/>
            <person name="Han X.H."/>
            <person name="Huang E.J."/>
            <person name="Li L.F."/>
            <person name="Wei W."/>
            <person name="Gao Y.C."/>
            <person name="Liu J.Z."/>
            <person name="Shao H.Z."/>
            <person name="Wang X."/>
            <person name="Wang C.C."/>
            <person name="Yang T.C."/>
            <person name="Huo Q.B."/>
            <person name="Li W."/>
            <person name="Chen H.Y."/>
            <person name="Chen S.E."/>
            <person name="Zhou L.G."/>
            <person name="Ni X.B."/>
            <person name="Tian J.H."/>
            <person name="Sheng Y."/>
            <person name="Liu T."/>
            <person name="Pan Y.S."/>
            <person name="Xia L.Y."/>
            <person name="Li J."/>
            <person name="Zhao F."/>
            <person name="Cao W.C."/>
        </authorList>
    </citation>
    <scope>NUCLEOTIDE SEQUENCE [LARGE SCALE GENOMIC DNA]</scope>
    <source>
        <strain evidence="1">Iper-2018</strain>
    </source>
</reference>
<evidence type="ECO:0000313" key="1">
    <source>
        <dbReference type="EMBL" id="KAG0430370.1"/>
    </source>
</evidence>
<proteinExistence type="predicted"/>